<evidence type="ECO:0000313" key="3">
    <source>
        <dbReference type="Proteomes" id="UP001432027"/>
    </source>
</evidence>
<evidence type="ECO:0000313" key="2">
    <source>
        <dbReference type="EMBL" id="GMT08562.1"/>
    </source>
</evidence>
<feature type="non-terminal residue" evidence="2">
    <location>
        <position position="82"/>
    </location>
</feature>
<name>A0AAV5UQH6_9BILA</name>
<comment type="caution">
    <text evidence="2">The sequence shown here is derived from an EMBL/GenBank/DDBJ whole genome shotgun (WGS) entry which is preliminary data.</text>
</comment>
<proteinExistence type="predicted"/>
<gene>
    <name evidence="2" type="ORF">PENTCL1PPCAC_30736</name>
</gene>
<protein>
    <submittedName>
        <fullName evidence="2">Uncharacterized protein</fullName>
    </submittedName>
</protein>
<keyword evidence="3" id="KW-1185">Reference proteome</keyword>
<evidence type="ECO:0000256" key="1">
    <source>
        <dbReference type="SAM" id="MobiDB-lite"/>
    </source>
</evidence>
<sequence length="82" mass="9089">IHEEVGDHVGSSSESSIGRDGVRPAEPTGENSQMTSESYCLEELFATLLELQLNHQVYESRSETPCVLLSVPEEERTEIEVP</sequence>
<dbReference type="Proteomes" id="UP001432027">
    <property type="component" value="Unassembled WGS sequence"/>
</dbReference>
<accession>A0AAV5UQH6</accession>
<dbReference type="EMBL" id="BTSX01000120">
    <property type="protein sequence ID" value="GMT08562.1"/>
    <property type="molecule type" value="Genomic_DNA"/>
</dbReference>
<feature type="non-terminal residue" evidence="2">
    <location>
        <position position="1"/>
    </location>
</feature>
<feature type="region of interest" description="Disordered" evidence="1">
    <location>
        <begin position="1"/>
        <end position="36"/>
    </location>
</feature>
<reference evidence="2" key="1">
    <citation type="submission" date="2023-10" db="EMBL/GenBank/DDBJ databases">
        <title>Genome assembly of Pristionchus species.</title>
        <authorList>
            <person name="Yoshida K."/>
            <person name="Sommer R.J."/>
        </authorList>
    </citation>
    <scope>NUCLEOTIDE SEQUENCE</scope>
    <source>
        <strain evidence="2">RS0144</strain>
    </source>
</reference>
<dbReference type="AlphaFoldDB" id="A0AAV5UQH6"/>
<organism evidence="2 3">
    <name type="scientific">Pristionchus entomophagus</name>
    <dbReference type="NCBI Taxonomy" id="358040"/>
    <lineage>
        <taxon>Eukaryota</taxon>
        <taxon>Metazoa</taxon>
        <taxon>Ecdysozoa</taxon>
        <taxon>Nematoda</taxon>
        <taxon>Chromadorea</taxon>
        <taxon>Rhabditida</taxon>
        <taxon>Rhabditina</taxon>
        <taxon>Diplogasteromorpha</taxon>
        <taxon>Diplogasteroidea</taxon>
        <taxon>Neodiplogasteridae</taxon>
        <taxon>Pristionchus</taxon>
    </lineage>
</organism>